<comment type="caution">
    <text evidence="2">The sequence shown here is derived from an EMBL/GenBank/DDBJ whole genome shotgun (WGS) entry which is preliminary data.</text>
</comment>
<feature type="region of interest" description="Disordered" evidence="1">
    <location>
        <begin position="206"/>
        <end position="278"/>
    </location>
</feature>
<reference evidence="2 3" key="1">
    <citation type="submission" date="2024-08" db="EMBL/GenBank/DDBJ databases">
        <title>Gnathostoma spinigerum genome.</title>
        <authorList>
            <person name="Gonzalez-Bertolin B."/>
            <person name="Monzon S."/>
            <person name="Zaballos A."/>
            <person name="Jimenez P."/>
            <person name="Dekumyoy P."/>
            <person name="Varona S."/>
            <person name="Cuesta I."/>
            <person name="Sumanam S."/>
            <person name="Adisakwattana P."/>
            <person name="Gasser R.B."/>
            <person name="Hernandez-Gonzalez A."/>
            <person name="Young N.D."/>
            <person name="Perteguer M.J."/>
        </authorList>
    </citation>
    <scope>NUCLEOTIDE SEQUENCE [LARGE SCALE GENOMIC DNA]</scope>
    <source>
        <strain evidence="2">AL3</strain>
        <tissue evidence="2">Liver</tissue>
    </source>
</reference>
<proteinExistence type="predicted"/>
<feature type="compositionally biased region" description="Acidic residues" evidence="1">
    <location>
        <begin position="244"/>
        <end position="261"/>
    </location>
</feature>
<evidence type="ECO:0000256" key="1">
    <source>
        <dbReference type="SAM" id="MobiDB-lite"/>
    </source>
</evidence>
<evidence type="ECO:0008006" key="4">
    <source>
        <dbReference type="Google" id="ProtNLM"/>
    </source>
</evidence>
<keyword evidence="3" id="KW-1185">Reference proteome</keyword>
<protein>
    <recommendedName>
        <fullName evidence="4">Zinc finger protein</fullName>
    </recommendedName>
</protein>
<name>A0ABD6EZQ7_9BILA</name>
<dbReference type="EMBL" id="JBGFUD010019796">
    <property type="protein sequence ID" value="MFH4984657.1"/>
    <property type="molecule type" value="Genomic_DNA"/>
</dbReference>
<organism evidence="2 3">
    <name type="scientific">Gnathostoma spinigerum</name>
    <dbReference type="NCBI Taxonomy" id="75299"/>
    <lineage>
        <taxon>Eukaryota</taxon>
        <taxon>Metazoa</taxon>
        <taxon>Ecdysozoa</taxon>
        <taxon>Nematoda</taxon>
        <taxon>Chromadorea</taxon>
        <taxon>Rhabditida</taxon>
        <taxon>Spirurina</taxon>
        <taxon>Gnathostomatomorpha</taxon>
        <taxon>Gnathostomatoidea</taxon>
        <taxon>Gnathostomatidae</taxon>
        <taxon>Gnathostoma</taxon>
    </lineage>
</organism>
<feature type="compositionally biased region" description="Basic and acidic residues" evidence="1">
    <location>
        <begin position="87"/>
        <end position="99"/>
    </location>
</feature>
<dbReference type="AlphaFoldDB" id="A0ABD6EZQ7"/>
<sequence length="311" mass="35045">MTPPAKRRRNMKHDNYVDAGATVDEPRRDITPSGMQLHPHNLPPRQAQRSQIRARISNQIVVPEKPIPATAPLLTTDRSNTRVMKRIKPEDRDPRRDTESSYLEPSVSLHHDFPGDHMHERSFVYHRDVANSEGTQFYADEVPLNAVVGGYMSEKLITDQLHPGQIVVTENGQQVIYEPVEVEVDEDGNIRDQLMVGEDLIFADEIIEEDPRERVEIDTGTDGQPMTQKTDTTTKDDKNSSSEGQDEDEAPPELEPEENLAPEEIMQLEQMERGTYQETEYVEGIGEVIRVQSPGGTQQLIPVAADGDGNF</sequence>
<accession>A0ABD6EZQ7</accession>
<feature type="region of interest" description="Disordered" evidence="1">
    <location>
        <begin position="1"/>
        <end position="49"/>
    </location>
</feature>
<evidence type="ECO:0000313" key="2">
    <source>
        <dbReference type="EMBL" id="MFH4984657.1"/>
    </source>
</evidence>
<feature type="region of interest" description="Disordered" evidence="1">
    <location>
        <begin position="86"/>
        <end position="109"/>
    </location>
</feature>
<dbReference type="Proteomes" id="UP001608902">
    <property type="component" value="Unassembled WGS sequence"/>
</dbReference>
<feature type="compositionally biased region" description="Basic residues" evidence="1">
    <location>
        <begin position="1"/>
        <end position="11"/>
    </location>
</feature>
<evidence type="ECO:0000313" key="3">
    <source>
        <dbReference type="Proteomes" id="UP001608902"/>
    </source>
</evidence>
<gene>
    <name evidence="2" type="ORF">AB6A40_011366</name>
</gene>